<accession>A0A2N3KT25</accession>
<gene>
    <name evidence="1" type="ORF">COO20_11960</name>
</gene>
<sequence length="93" mass="10533">MASLLFTARDRRAVERFSASVSEMADGATVKECARYPQLVFTCLAAFLYKVSFDLSDPTSLRHSQVSMHFVYVIPGNWRMFGRICWRSVGSSD</sequence>
<name>A0A2N3KT25_9PROT</name>
<reference evidence="1 2" key="1">
    <citation type="submission" date="2017-09" db="EMBL/GenBank/DDBJ databases">
        <title>Biodiversity and function of Thalassospira species in the particle-attached aromatic-hydrocarbon-degrading consortia from the surface seawater of the South China Sea.</title>
        <authorList>
            <person name="Dong C."/>
            <person name="Liu R."/>
            <person name="Shao Z."/>
        </authorList>
    </citation>
    <scope>NUCLEOTIDE SEQUENCE [LARGE SCALE GENOMIC DNA]</scope>
    <source>
        <strain evidence="1 2">CSC1P2</strain>
    </source>
</reference>
<dbReference type="EMBL" id="NWTK01000007">
    <property type="protein sequence ID" value="PKR53739.1"/>
    <property type="molecule type" value="Genomic_DNA"/>
</dbReference>
<dbReference type="AlphaFoldDB" id="A0A2N3KT25"/>
<protein>
    <submittedName>
        <fullName evidence="1">Uncharacterized protein</fullName>
    </submittedName>
</protein>
<dbReference type="Proteomes" id="UP000233597">
    <property type="component" value="Unassembled WGS sequence"/>
</dbReference>
<organism evidence="1 2">
    <name type="scientific">Thalassospira marina</name>
    <dbReference type="NCBI Taxonomy" id="2048283"/>
    <lineage>
        <taxon>Bacteria</taxon>
        <taxon>Pseudomonadati</taxon>
        <taxon>Pseudomonadota</taxon>
        <taxon>Alphaproteobacteria</taxon>
        <taxon>Rhodospirillales</taxon>
        <taxon>Thalassospiraceae</taxon>
        <taxon>Thalassospira</taxon>
    </lineage>
</organism>
<proteinExistence type="predicted"/>
<evidence type="ECO:0000313" key="1">
    <source>
        <dbReference type="EMBL" id="PKR53739.1"/>
    </source>
</evidence>
<comment type="caution">
    <text evidence="1">The sequence shown here is derived from an EMBL/GenBank/DDBJ whole genome shotgun (WGS) entry which is preliminary data.</text>
</comment>
<evidence type="ECO:0000313" key="2">
    <source>
        <dbReference type="Proteomes" id="UP000233597"/>
    </source>
</evidence>